<evidence type="ECO:0000256" key="2">
    <source>
        <dbReference type="ARBA" id="ARBA00022475"/>
    </source>
</evidence>
<dbReference type="PANTHER" id="PTHR42643:SF41">
    <property type="entry name" value="IONOTROPIC RECEPTOR 20A-RELATED"/>
    <property type="match status" value="1"/>
</dbReference>
<dbReference type="InterPro" id="IPR052192">
    <property type="entry name" value="Insect_Ionotropic_Sensory_Rcpt"/>
</dbReference>
<keyword evidence="5 8" id="KW-0472">Membrane</keyword>
<reference evidence="10" key="3">
    <citation type="submission" date="2015-04" db="EMBL/GenBank/DDBJ databases">
        <authorList>
            <consortium name="FlyBase"/>
        </authorList>
    </citation>
    <scope>NUCLEOTIDE SEQUENCE</scope>
    <source>
        <strain evidence="10">W501</strain>
    </source>
</reference>
<dbReference type="Proteomes" id="UP000035880">
    <property type="component" value="Chromosome 2R"/>
</dbReference>
<keyword evidence="6" id="KW-0675">Receptor</keyword>
<feature type="transmembrane region" description="Helical" evidence="8">
    <location>
        <begin position="363"/>
        <end position="383"/>
    </location>
</feature>
<protein>
    <recommendedName>
        <fullName evidence="11">Ionotropic glutamate receptor C-terminal domain-containing protein</fullName>
    </recommendedName>
</protein>
<reference evidence="10" key="1">
    <citation type="journal article" date="2013" name="Genome Res.">
        <title>A second-generation assembly of the Drosophila simulans genome provides new insights into patterns of lineage-specific divergence.</title>
        <authorList>
            <person name="Hu T.T."/>
            <person name="Eisen M.B."/>
            <person name="Thornton K.R."/>
            <person name="Andolfatto P."/>
        </authorList>
    </citation>
    <scope>NUCLEOTIDE SEQUENCE [LARGE SCALE GENOMIC DNA]</scope>
    <source>
        <strain evidence="10">W501</strain>
    </source>
</reference>
<proteinExistence type="predicted"/>
<evidence type="ECO:0000256" key="8">
    <source>
        <dbReference type="SAM" id="Phobius"/>
    </source>
</evidence>
<reference evidence="10" key="2">
    <citation type="submission" date="2014-06" db="EMBL/GenBank/DDBJ databases">
        <authorList>
            <person name="Hu T."/>
            <person name="Eisen M.B."/>
            <person name="Thornton K.R."/>
            <person name="Andolfatto P."/>
        </authorList>
    </citation>
    <scope>NUCLEOTIDE SEQUENCE</scope>
    <source>
        <strain evidence="10">W501</strain>
    </source>
</reference>
<evidence type="ECO:0000256" key="6">
    <source>
        <dbReference type="ARBA" id="ARBA00023170"/>
    </source>
</evidence>
<feature type="transmembrane region" description="Helical" evidence="8">
    <location>
        <begin position="296"/>
        <end position="323"/>
    </location>
</feature>
<keyword evidence="3 8" id="KW-0812">Transmembrane</keyword>
<comment type="subcellular location">
    <subcellularLocation>
        <location evidence="1">Cell membrane</location>
        <topology evidence="1">Multi-pass membrane protein</topology>
    </subcellularLocation>
</comment>
<feature type="transmembrane region" description="Helical" evidence="8">
    <location>
        <begin position="552"/>
        <end position="570"/>
    </location>
</feature>
<evidence type="ECO:0000256" key="9">
    <source>
        <dbReference type="SAM" id="SignalP"/>
    </source>
</evidence>
<dbReference type="KEGG" id="dsi:Dsimw501_GD11311"/>
<accession>A0A0J9RFJ3</accession>
<keyword evidence="9" id="KW-0732">Signal</keyword>
<dbReference type="PANTHER" id="PTHR42643">
    <property type="entry name" value="IONOTROPIC RECEPTOR 20A-RELATED"/>
    <property type="match status" value="1"/>
</dbReference>
<dbReference type="OrthoDB" id="7951606at2759"/>
<dbReference type="Bgee" id="FBgn0183060">
    <property type="expression patterns" value="Expressed in embryo and 1 other cell type or tissue"/>
</dbReference>
<sequence>MWTVIAGIVLWAHVLVAGSAVDFIFRAAAEHSLSVIMIRTDYCPHSWAKDIFQNQTIPVVILSDSETSINIRMFSRPLHVACLPGHELQKDLELLDNFTKSLMDFPSQKKIVYISNNFSDRTSMDYIFETCYHRRIWNIVGLLASDEHRYFYRYHLYPSFRTEYRSLESSTIFDKDFPNMHGHPLIVMPDQWLPRSVLYVDRRTGKQILAGSVGRFFHVLSWKLNATLQLSKKVTTGRFLNATALKELSESFSVDVPASLTIMERVEQLASTSYPMEVTHVCLMVPVARRIPIKDIYFILSSVSNMFLAIVIVFSYGMALNLLRNMTHRDVRLVDFVLNDKALRGILGQSFNLPLSRRFSTRLIFLMLGIVGLNVSSIFGAGLDTLMAHPPRQFQARSFAGLRRTKIPLVTTEEDFPTWMKLRVPMLVVNVSEYNHLRNGRNTSNAYFASRLYWNLFSEQQKRFTRELFIYSTDDCLWSLALLSFQWPQNSLFTEPVSQLILEVNANGLYDFWVGMHYYDMTAAGLSGLEDPSLQLKEREHPTSLRIVDFQWMWQAYGTFMLMAILVFLLEVSWHGITSLFVSLVL</sequence>
<feature type="signal peptide" evidence="9">
    <location>
        <begin position="1"/>
        <end position="20"/>
    </location>
</feature>
<evidence type="ECO:0000313" key="10">
    <source>
        <dbReference type="EMBL" id="KMY94671.1"/>
    </source>
</evidence>
<keyword evidence="4 8" id="KW-1133">Transmembrane helix</keyword>
<evidence type="ECO:0000256" key="4">
    <source>
        <dbReference type="ARBA" id="ARBA00022989"/>
    </source>
</evidence>
<name>A0A0J9RFJ3_DROSI</name>
<keyword evidence="7" id="KW-0325">Glycoprotein</keyword>
<dbReference type="EMBL" id="CM002911">
    <property type="protein sequence ID" value="KMY94671.1"/>
    <property type="molecule type" value="Genomic_DNA"/>
</dbReference>
<gene>
    <name evidence="10" type="primary">Dsim\GD11311</name>
    <name evidence="10" type="ORF">Dsimw501_GD11311</name>
</gene>
<dbReference type="AlphaFoldDB" id="A0A0J9RFJ3"/>
<keyword evidence="2" id="KW-1003">Cell membrane</keyword>
<organism evidence="10">
    <name type="scientific">Drosophila simulans</name>
    <name type="common">Fruit fly</name>
    <dbReference type="NCBI Taxonomy" id="7240"/>
    <lineage>
        <taxon>Eukaryota</taxon>
        <taxon>Metazoa</taxon>
        <taxon>Ecdysozoa</taxon>
        <taxon>Arthropoda</taxon>
        <taxon>Hexapoda</taxon>
        <taxon>Insecta</taxon>
        <taxon>Pterygota</taxon>
        <taxon>Neoptera</taxon>
        <taxon>Endopterygota</taxon>
        <taxon>Diptera</taxon>
        <taxon>Brachycera</taxon>
        <taxon>Muscomorpha</taxon>
        <taxon>Ephydroidea</taxon>
        <taxon>Drosophilidae</taxon>
        <taxon>Drosophila</taxon>
        <taxon>Sophophora</taxon>
    </lineage>
</organism>
<evidence type="ECO:0000256" key="3">
    <source>
        <dbReference type="ARBA" id="ARBA00022692"/>
    </source>
</evidence>
<evidence type="ECO:0008006" key="11">
    <source>
        <dbReference type="Google" id="ProtNLM"/>
    </source>
</evidence>
<evidence type="ECO:0000256" key="1">
    <source>
        <dbReference type="ARBA" id="ARBA00004651"/>
    </source>
</evidence>
<dbReference type="GO" id="GO:0005886">
    <property type="term" value="C:plasma membrane"/>
    <property type="evidence" value="ECO:0007669"/>
    <property type="project" value="UniProtKB-SubCell"/>
</dbReference>
<evidence type="ECO:0000256" key="5">
    <source>
        <dbReference type="ARBA" id="ARBA00023136"/>
    </source>
</evidence>
<feature type="chain" id="PRO_5005321365" description="Ionotropic glutamate receptor C-terminal domain-containing protein" evidence="9">
    <location>
        <begin position="21"/>
        <end position="586"/>
    </location>
</feature>
<evidence type="ECO:0000256" key="7">
    <source>
        <dbReference type="ARBA" id="ARBA00023180"/>
    </source>
</evidence>